<dbReference type="EMBL" id="JAHWGI010001023">
    <property type="protein sequence ID" value="KAK3920842.1"/>
    <property type="molecule type" value="Genomic_DNA"/>
</dbReference>
<dbReference type="PANTHER" id="PTHR31996:SF2">
    <property type="entry name" value="COILED-COIL DOMAIN-CONTAINING PROTEIN 115"/>
    <property type="match status" value="1"/>
</dbReference>
<protein>
    <recommendedName>
        <fullName evidence="1">Vacuolar ATPase assembly protein VMA22</fullName>
    </recommendedName>
</protein>
<gene>
    <name evidence="2" type="ORF">KUF71_010079</name>
</gene>
<dbReference type="Proteomes" id="UP001219518">
    <property type="component" value="Unassembled WGS sequence"/>
</dbReference>
<organism evidence="2 3">
    <name type="scientific">Frankliniella fusca</name>
    <dbReference type="NCBI Taxonomy" id="407009"/>
    <lineage>
        <taxon>Eukaryota</taxon>
        <taxon>Metazoa</taxon>
        <taxon>Ecdysozoa</taxon>
        <taxon>Arthropoda</taxon>
        <taxon>Hexapoda</taxon>
        <taxon>Insecta</taxon>
        <taxon>Pterygota</taxon>
        <taxon>Neoptera</taxon>
        <taxon>Paraneoptera</taxon>
        <taxon>Thysanoptera</taxon>
        <taxon>Terebrantia</taxon>
        <taxon>Thripoidea</taxon>
        <taxon>Thripidae</taxon>
        <taxon>Frankliniella</taxon>
    </lineage>
</organism>
<dbReference type="GO" id="GO:0051082">
    <property type="term" value="F:unfolded protein binding"/>
    <property type="evidence" value="ECO:0007669"/>
    <property type="project" value="TreeGrafter"/>
</dbReference>
<dbReference type="AlphaFoldDB" id="A0AAE1LJX6"/>
<dbReference type="Pfam" id="PF21730">
    <property type="entry name" value="Vma22_CCDC115"/>
    <property type="match status" value="1"/>
</dbReference>
<dbReference type="PANTHER" id="PTHR31996">
    <property type="entry name" value="COILED-COIL DOMAIN-CONTAINING PROTEIN 115"/>
    <property type="match status" value="1"/>
</dbReference>
<accession>A0AAE1LJX6</accession>
<evidence type="ECO:0000313" key="2">
    <source>
        <dbReference type="EMBL" id="KAK3920842.1"/>
    </source>
</evidence>
<reference evidence="2" key="1">
    <citation type="submission" date="2021-07" db="EMBL/GenBank/DDBJ databases">
        <authorList>
            <person name="Catto M.A."/>
            <person name="Jacobson A."/>
            <person name="Kennedy G."/>
            <person name="Labadie P."/>
            <person name="Hunt B.G."/>
            <person name="Srinivasan R."/>
        </authorList>
    </citation>
    <scope>NUCLEOTIDE SEQUENCE</scope>
    <source>
        <strain evidence="2">PL_HMW_Pooled</strain>
        <tissue evidence="2">Head</tissue>
    </source>
</reference>
<reference evidence="2" key="2">
    <citation type="journal article" date="2023" name="BMC Genomics">
        <title>Pest status, molecular evolution, and epigenetic factors derived from the genome assembly of Frankliniella fusca, a thysanopteran phytovirus vector.</title>
        <authorList>
            <person name="Catto M.A."/>
            <person name="Labadie P.E."/>
            <person name="Jacobson A.L."/>
            <person name="Kennedy G.G."/>
            <person name="Srinivasan R."/>
            <person name="Hunt B.G."/>
        </authorList>
    </citation>
    <scope>NUCLEOTIDE SEQUENCE</scope>
    <source>
        <strain evidence="2">PL_HMW_Pooled</strain>
    </source>
</reference>
<keyword evidence="3" id="KW-1185">Reference proteome</keyword>
<dbReference type="Gene3D" id="1.10.287.3240">
    <property type="match status" value="1"/>
</dbReference>
<name>A0AAE1LJX6_9NEOP</name>
<sequence length="218" mass="24531">YEVGRRLAIEWIGKAVRVVCICTRQVVVVITITDNTRRKKMVAKACNGQDNDTLDSLGLKALDLMQQVVEKKLKLQELIQTGSINLAKSRYIMGNRNVSSSQLPTEETAPFFALRKVESSYLEDDGTKTPIFTLLINQPLKKTKSTNAPESQDCSEDTRPSPDPLQWFGVLVPQNLRVAQDSFQKAVDISIEIANLQSNLESLRVEFCTLKLEQMKLM</sequence>
<comment type="caution">
    <text evidence="2">The sequence shown here is derived from an EMBL/GenBank/DDBJ whole genome shotgun (WGS) entry which is preliminary data.</text>
</comment>
<proteinExistence type="predicted"/>
<evidence type="ECO:0000256" key="1">
    <source>
        <dbReference type="ARBA" id="ARBA00093634"/>
    </source>
</evidence>
<dbReference type="GO" id="GO:0070072">
    <property type="term" value="P:vacuolar proton-transporting V-type ATPase complex assembly"/>
    <property type="evidence" value="ECO:0007669"/>
    <property type="project" value="InterPro"/>
</dbReference>
<evidence type="ECO:0000313" key="3">
    <source>
        <dbReference type="Proteomes" id="UP001219518"/>
    </source>
</evidence>
<feature type="non-terminal residue" evidence="2">
    <location>
        <position position="1"/>
    </location>
</feature>
<dbReference type="InterPro" id="IPR040357">
    <property type="entry name" value="Vma22/CCDC115"/>
</dbReference>